<feature type="transmembrane region" description="Helical" evidence="6">
    <location>
        <begin position="48"/>
        <end position="68"/>
    </location>
</feature>
<proteinExistence type="predicted"/>
<dbReference type="SUPFAM" id="SSF103473">
    <property type="entry name" value="MFS general substrate transporter"/>
    <property type="match status" value="1"/>
</dbReference>
<dbReference type="RefSeq" id="WP_151597154.1">
    <property type="nucleotide sequence ID" value="NZ_WBMS02000029.1"/>
</dbReference>
<sequence length="528" mass="53590">MPDVRLGTGPGRWILLATVLGSSVALLDSTVVNVALPRLARDLHADIAGLQWTVNAYTLTLAGFILLGGSLGDRYGRRRIFLIGVVWFTAASVLCGLALNIEMLVLSRALQGIGGALLTPGSLSILQASFAADDRPRAVGAWSGLGGVAGAAGPFAGGWLVEAAGWRWVFLLNVPLAAVVVLVAVRHVPESVDPDARGRFDVPGAALAALALAGTTYALTEAPGGRTPAALIGAAAVAGVAAAVGFVLVERARGRGRRLFGGRAARGGREVPQPMLPLGVFASRQFSAVNVVTFLMYGGMGVLFFLFVLNLQVVGGFSPIAAGTALLPLTGLLLLLSARAGAFAQKVGPRLPMTVGLVVAAIGMLLVARIGKDSSYVRDVLPAVVVFGLGLSAVVAPLTATVLATADVRHAGVASGVNNAVARAAGLLAVAAIPPLAGLTGDAYKDPALFSHGFRVAMTACAALLAAGAVLTFLTVSRDALRAPTGEQVEPECRRHCSVGAPQLQPEPETVPAASSPPDGPGAAPARS</sequence>
<feature type="transmembrane region" description="Helical" evidence="6">
    <location>
        <begin position="350"/>
        <end position="371"/>
    </location>
</feature>
<dbReference type="Pfam" id="PF07690">
    <property type="entry name" value="MFS_1"/>
    <property type="match status" value="1"/>
</dbReference>
<evidence type="ECO:0000256" key="1">
    <source>
        <dbReference type="ARBA" id="ARBA00004651"/>
    </source>
</evidence>
<evidence type="ECO:0000256" key="2">
    <source>
        <dbReference type="ARBA" id="ARBA00022692"/>
    </source>
</evidence>
<evidence type="ECO:0000256" key="3">
    <source>
        <dbReference type="ARBA" id="ARBA00022989"/>
    </source>
</evidence>
<name>A0A6I4MFV5_9ACTN</name>
<dbReference type="AlphaFoldDB" id="A0A6I4MFV5"/>
<dbReference type="Proteomes" id="UP000462055">
    <property type="component" value="Unassembled WGS sequence"/>
</dbReference>
<keyword evidence="9" id="KW-1185">Reference proteome</keyword>
<dbReference type="GO" id="GO:0022857">
    <property type="term" value="F:transmembrane transporter activity"/>
    <property type="evidence" value="ECO:0007669"/>
    <property type="project" value="InterPro"/>
</dbReference>
<feature type="transmembrane region" description="Helical" evidence="6">
    <location>
        <begin position="457"/>
        <end position="476"/>
    </location>
</feature>
<dbReference type="PANTHER" id="PTHR42718:SF42">
    <property type="entry name" value="EXPORT PROTEIN"/>
    <property type="match status" value="1"/>
</dbReference>
<dbReference type="InterPro" id="IPR011701">
    <property type="entry name" value="MFS"/>
</dbReference>
<feature type="transmembrane region" description="Helical" evidence="6">
    <location>
        <begin position="80"/>
        <end position="101"/>
    </location>
</feature>
<feature type="domain" description="Major facilitator superfamily (MFS) profile" evidence="7">
    <location>
        <begin position="14"/>
        <end position="480"/>
    </location>
</feature>
<feature type="transmembrane region" description="Helical" evidence="6">
    <location>
        <begin position="166"/>
        <end position="188"/>
    </location>
</feature>
<accession>A0A6I4MFV5</accession>
<dbReference type="Gene3D" id="1.20.1720.10">
    <property type="entry name" value="Multidrug resistance protein D"/>
    <property type="match status" value="1"/>
</dbReference>
<dbReference type="GO" id="GO:0005886">
    <property type="term" value="C:plasma membrane"/>
    <property type="evidence" value="ECO:0007669"/>
    <property type="project" value="UniProtKB-SubCell"/>
</dbReference>
<evidence type="ECO:0000256" key="5">
    <source>
        <dbReference type="SAM" id="MobiDB-lite"/>
    </source>
</evidence>
<dbReference type="PROSITE" id="PS50850">
    <property type="entry name" value="MFS"/>
    <property type="match status" value="1"/>
</dbReference>
<evidence type="ECO:0000256" key="4">
    <source>
        <dbReference type="ARBA" id="ARBA00023136"/>
    </source>
</evidence>
<gene>
    <name evidence="8" type="ORF">F8568_030555</name>
</gene>
<feature type="transmembrane region" description="Helical" evidence="6">
    <location>
        <begin position="231"/>
        <end position="249"/>
    </location>
</feature>
<feature type="region of interest" description="Disordered" evidence="5">
    <location>
        <begin position="486"/>
        <end position="528"/>
    </location>
</feature>
<feature type="compositionally biased region" description="Low complexity" evidence="5">
    <location>
        <begin position="512"/>
        <end position="528"/>
    </location>
</feature>
<dbReference type="EMBL" id="WBMS02000029">
    <property type="protein sequence ID" value="MWA04642.1"/>
    <property type="molecule type" value="Genomic_DNA"/>
</dbReference>
<feature type="transmembrane region" description="Helical" evidence="6">
    <location>
        <begin position="12"/>
        <end position="36"/>
    </location>
</feature>
<reference evidence="8" key="1">
    <citation type="submission" date="2019-12" db="EMBL/GenBank/DDBJ databases">
        <title>Actinomadura physcomitrii sp. nov., a novel actinomycete isolated from moss [Physcomitrium sphaericum (Ludw) Fuernr].</title>
        <authorList>
            <person name="Zhuang X."/>
        </authorList>
    </citation>
    <scope>NUCLEOTIDE SEQUENCE [LARGE SCALE GENOMIC DNA]</scope>
    <source>
        <strain evidence="8">LD22</strain>
    </source>
</reference>
<dbReference type="PANTHER" id="PTHR42718">
    <property type="entry name" value="MAJOR FACILITATOR SUPERFAMILY MULTIDRUG TRANSPORTER MFSC"/>
    <property type="match status" value="1"/>
</dbReference>
<keyword evidence="3 6" id="KW-1133">Transmembrane helix</keyword>
<protein>
    <submittedName>
        <fullName evidence="8">MFS transporter</fullName>
    </submittedName>
</protein>
<organism evidence="8 9">
    <name type="scientific">Actinomadura physcomitrii</name>
    <dbReference type="NCBI Taxonomy" id="2650748"/>
    <lineage>
        <taxon>Bacteria</taxon>
        <taxon>Bacillati</taxon>
        <taxon>Actinomycetota</taxon>
        <taxon>Actinomycetes</taxon>
        <taxon>Streptosporangiales</taxon>
        <taxon>Thermomonosporaceae</taxon>
        <taxon>Actinomadura</taxon>
    </lineage>
</organism>
<dbReference type="CDD" id="cd17321">
    <property type="entry name" value="MFS_MMR_MDR_like"/>
    <property type="match status" value="1"/>
</dbReference>
<feature type="transmembrane region" description="Helical" evidence="6">
    <location>
        <begin position="420"/>
        <end position="437"/>
    </location>
</feature>
<keyword evidence="4 6" id="KW-0472">Membrane</keyword>
<comment type="caution">
    <text evidence="8">The sequence shown here is derived from an EMBL/GenBank/DDBJ whole genome shotgun (WGS) entry which is preliminary data.</text>
</comment>
<feature type="transmembrane region" description="Helical" evidence="6">
    <location>
        <begin position="288"/>
        <end position="311"/>
    </location>
</feature>
<evidence type="ECO:0000313" key="9">
    <source>
        <dbReference type="Proteomes" id="UP000462055"/>
    </source>
</evidence>
<keyword evidence="2 6" id="KW-0812">Transmembrane</keyword>
<evidence type="ECO:0000313" key="8">
    <source>
        <dbReference type="EMBL" id="MWA04642.1"/>
    </source>
</evidence>
<evidence type="ECO:0000259" key="7">
    <source>
        <dbReference type="PROSITE" id="PS50850"/>
    </source>
</evidence>
<dbReference type="InterPro" id="IPR036259">
    <property type="entry name" value="MFS_trans_sf"/>
</dbReference>
<dbReference type="InterPro" id="IPR020846">
    <property type="entry name" value="MFS_dom"/>
</dbReference>
<feature type="transmembrane region" description="Helical" evidence="6">
    <location>
        <begin position="383"/>
        <end position="408"/>
    </location>
</feature>
<feature type="transmembrane region" description="Helical" evidence="6">
    <location>
        <begin position="139"/>
        <end position="160"/>
    </location>
</feature>
<comment type="subcellular location">
    <subcellularLocation>
        <location evidence="1">Cell membrane</location>
        <topology evidence="1">Multi-pass membrane protein</topology>
    </subcellularLocation>
</comment>
<feature type="transmembrane region" description="Helical" evidence="6">
    <location>
        <begin position="317"/>
        <end position="338"/>
    </location>
</feature>
<evidence type="ECO:0000256" key="6">
    <source>
        <dbReference type="SAM" id="Phobius"/>
    </source>
</evidence>
<dbReference type="Gene3D" id="1.20.1250.20">
    <property type="entry name" value="MFS general substrate transporter like domains"/>
    <property type="match status" value="1"/>
</dbReference>